<keyword evidence="1" id="KW-0472">Membrane</keyword>
<comment type="caution">
    <text evidence="3">The sequence shown here is derived from an EMBL/GenBank/DDBJ whole genome shotgun (WGS) entry which is preliminary data.</text>
</comment>
<feature type="chain" id="PRO_5043901350" evidence="2">
    <location>
        <begin position="31"/>
        <end position="222"/>
    </location>
</feature>
<evidence type="ECO:0000313" key="3">
    <source>
        <dbReference type="EMBL" id="KAL0269256.1"/>
    </source>
</evidence>
<dbReference type="AlphaFoldDB" id="A0AAW2HI13"/>
<accession>A0AAW2HI13</accession>
<evidence type="ECO:0000256" key="2">
    <source>
        <dbReference type="SAM" id="SignalP"/>
    </source>
</evidence>
<reference evidence="3" key="1">
    <citation type="journal article" date="2024" name="Gigascience">
        <title>Chromosome-level genome of the poultry shaft louse Menopon gallinae provides insight into the host-switching and adaptive evolution of parasitic lice.</title>
        <authorList>
            <person name="Xu Y."/>
            <person name="Ma L."/>
            <person name="Liu S."/>
            <person name="Liang Y."/>
            <person name="Liu Q."/>
            <person name="He Z."/>
            <person name="Tian L."/>
            <person name="Duan Y."/>
            <person name="Cai W."/>
            <person name="Li H."/>
            <person name="Song F."/>
        </authorList>
    </citation>
    <scope>NUCLEOTIDE SEQUENCE</scope>
    <source>
        <strain evidence="3">Cailab_2023a</strain>
    </source>
</reference>
<keyword evidence="2" id="KW-0732">Signal</keyword>
<dbReference type="EMBL" id="JARGDH010000004">
    <property type="protein sequence ID" value="KAL0269256.1"/>
    <property type="molecule type" value="Genomic_DNA"/>
</dbReference>
<sequence>MAGPQTVHTQPAMWRKLVVFAVVACRLASGAGPEKSVFGQIAGDKQVYLSEKSRFIKFDAKDDEVEIELGISVPVVKIPLQPKSGREESGISVSAPGLVVAGVLALTMFLVIPFLFTPQVYKDFRSDNPDMWNAFERMRNTVYRNPCIENALCRTAKTLHAAKNGTLEKSINNILMGKWMTNLLKGTFIGEAIMAGMNNSECPGHCPNTRKHPQLHNGLRTG</sequence>
<feature type="signal peptide" evidence="2">
    <location>
        <begin position="1"/>
        <end position="30"/>
    </location>
</feature>
<keyword evidence="1" id="KW-1133">Transmembrane helix</keyword>
<protein>
    <submittedName>
        <fullName evidence="3">Uncharacterized protein</fullName>
    </submittedName>
</protein>
<name>A0AAW2HI13_9NEOP</name>
<gene>
    <name evidence="3" type="ORF">PYX00_007060</name>
</gene>
<keyword evidence="1" id="KW-0812">Transmembrane</keyword>
<evidence type="ECO:0000256" key="1">
    <source>
        <dbReference type="SAM" id="Phobius"/>
    </source>
</evidence>
<feature type="transmembrane region" description="Helical" evidence="1">
    <location>
        <begin position="93"/>
        <end position="116"/>
    </location>
</feature>
<organism evidence="3">
    <name type="scientific">Menopon gallinae</name>
    <name type="common">poultry shaft louse</name>
    <dbReference type="NCBI Taxonomy" id="328185"/>
    <lineage>
        <taxon>Eukaryota</taxon>
        <taxon>Metazoa</taxon>
        <taxon>Ecdysozoa</taxon>
        <taxon>Arthropoda</taxon>
        <taxon>Hexapoda</taxon>
        <taxon>Insecta</taxon>
        <taxon>Pterygota</taxon>
        <taxon>Neoptera</taxon>
        <taxon>Paraneoptera</taxon>
        <taxon>Psocodea</taxon>
        <taxon>Troctomorpha</taxon>
        <taxon>Phthiraptera</taxon>
        <taxon>Amblycera</taxon>
        <taxon>Menoponidae</taxon>
        <taxon>Menopon</taxon>
    </lineage>
</organism>
<proteinExistence type="predicted"/>